<dbReference type="GO" id="GO:0016787">
    <property type="term" value="F:hydrolase activity"/>
    <property type="evidence" value="ECO:0007669"/>
    <property type="project" value="UniProtKB-KW"/>
</dbReference>
<evidence type="ECO:0000256" key="9">
    <source>
        <dbReference type="ARBA" id="ARBA00022801"/>
    </source>
</evidence>
<dbReference type="GO" id="GO:1902975">
    <property type="term" value="P:mitotic DNA replication initiation"/>
    <property type="evidence" value="ECO:0007669"/>
    <property type="project" value="TreeGrafter"/>
</dbReference>
<dbReference type="GeneID" id="77725986"/>
<dbReference type="Proteomes" id="UP001164286">
    <property type="component" value="Unassembled WGS sequence"/>
</dbReference>
<dbReference type="GO" id="GO:0000727">
    <property type="term" value="P:double-strand break repair via break-induced replication"/>
    <property type="evidence" value="ECO:0007669"/>
    <property type="project" value="TreeGrafter"/>
</dbReference>
<dbReference type="PRINTS" id="PR01658">
    <property type="entry name" value="MCMPROTEIN2"/>
</dbReference>
<reference evidence="21" key="1">
    <citation type="journal article" date="2022" name="G3 (Bethesda)">
        <title>High quality genome of the basidiomycete yeast Dioszegia hungarica PDD-24b-2 isolated from cloud water.</title>
        <authorList>
            <person name="Jarrige D."/>
            <person name="Haridas S."/>
            <person name="Bleykasten-Grosshans C."/>
            <person name="Joly M."/>
            <person name="Nadalig T."/>
            <person name="Sancelme M."/>
            <person name="Vuilleumier S."/>
            <person name="Grigoriev I.V."/>
            <person name="Amato P."/>
            <person name="Bringel F."/>
        </authorList>
    </citation>
    <scope>NUCLEOTIDE SEQUENCE</scope>
    <source>
        <strain evidence="21">PDD-24b-2</strain>
    </source>
</reference>
<organism evidence="21 22">
    <name type="scientific">Dioszegia hungarica</name>
    <dbReference type="NCBI Taxonomy" id="4972"/>
    <lineage>
        <taxon>Eukaryota</taxon>
        <taxon>Fungi</taxon>
        <taxon>Dikarya</taxon>
        <taxon>Basidiomycota</taxon>
        <taxon>Agaricomycotina</taxon>
        <taxon>Tremellomycetes</taxon>
        <taxon>Tremellales</taxon>
        <taxon>Bulleribasidiaceae</taxon>
        <taxon>Dioszegia</taxon>
    </lineage>
</organism>
<dbReference type="PRINTS" id="PR01657">
    <property type="entry name" value="MCMFAMILY"/>
</dbReference>
<dbReference type="GO" id="GO:0042555">
    <property type="term" value="C:MCM complex"/>
    <property type="evidence" value="ECO:0007669"/>
    <property type="project" value="InterPro"/>
</dbReference>
<keyword evidence="12" id="KW-0067">ATP-binding</keyword>
<feature type="compositionally biased region" description="Acidic residues" evidence="19">
    <location>
        <begin position="58"/>
        <end position="70"/>
    </location>
</feature>
<dbReference type="Pfam" id="PF14551">
    <property type="entry name" value="MCM_N"/>
    <property type="match status" value="1"/>
</dbReference>
<keyword evidence="13" id="KW-0238">DNA-binding</keyword>
<dbReference type="SMART" id="SM00350">
    <property type="entry name" value="MCM"/>
    <property type="match status" value="1"/>
</dbReference>
<feature type="domain" description="MCM C-terminal AAA(+) ATPase" evidence="20">
    <location>
        <begin position="505"/>
        <end position="711"/>
    </location>
</feature>
<dbReference type="GO" id="GO:0005524">
    <property type="term" value="F:ATP binding"/>
    <property type="evidence" value="ECO:0007669"/>
    <property type="project" value="UniProtKB-KW"/>
</dbReference>
<evidence type="ECO:0000256" key="12">
    <source>
        <dbReference type="ARBA" id="ARBA00022840"/>
    </source>
</evidence>
<comment type="catalytic activity">
    <reaction evidence="16">
        <text>ATP + H2O = ADP + phosphate + H(+)</text>
        <dbReference type="Rhea" id="RHEA:13065"/>
        <dbReference type="ChEBI" id="CHEBI:15377"/>
        <dbReference type="ChEBI" id="CHEBI:15378"/>
        <dbReference type="ChEBI" id="CHEBI:30616"/>
        <dbReference type="ChEBI" id="CHEBI:43474"/>
        <dbReference type="ChEBI" id="CHEBI:456216"/>
        <dbReference type="EC" id="3.6.4.12"/>
    </reaction>
</comment>
<keyword evidence="8" id="KW-0863">Zinc-finger</keyword>
<dbReference type="GO" id="GO:0003697">
    <property type="term" value="F:single-stranded DNA binding"/>
    <property type="evidence" value="ECO:0007669"/>
    <property type="project" value="TreeGrafter"/>
</dbReference>
<keyword evidence="14" id="KW-0539">Nucleus</keyword>
<dbReference type="InterPro" id="IPR059098">
    <property type="entry name" value="WHD_MCM2"/>
</dbReference>
<evidence type="ECO:0000313" key="21">
    <source>
        <dbReference type="EMBL" id="KAI9637706.1"/>
    </source>
</evidence>
<evidence type="ECO:0000256" key="13">
    <source>
        <dbReference type="ARBA" id="ARBA00023125"/>
    </source>
</evidence>
<dbReference type="Pfam" id="PF12619">
    <property type="entry name" value="MCM2_N"/>
    <property type="match status" value="1"/>
</dbReference>
<dbReference type="GO" id="GO:0017116">
    <property type="term" value="F:single-stranded DNA helicase activity"/>
    <property type="evidence" value="ECO:0007669"/>
    <property type="project" value="TreeGrafter"/>
</dbReference>
<gene>
    <name evidence="21" type="ORF">MKK02DRAFT_23796</name>
</gene>
<keyword evidence="10" id="KW-0347">Helicase</keyword>
<keyword evidence="5" id="KW-0235">DNA replication</keyword>
<feature type="compositionally biased region" description="Basic and acidic residues" evidence="19">
    <location>
        <begin position="71"/>
        <end position="82"/>
    </location>
</feature>
<dbReference type="GO" id="GO:0006279">
    <property type="term" value="P:premeiotic DNA replication"/>
    <property type="evidence" value="ECO:0007669"/>
    <property type="project" value="UniProtKB-ARBA"/>
</dbReference>
<dbReference type="SUPFAM" id="SSF52540">
    <property type="entry name" value="P-loop containing nucleoside triphosphate hydrolases"/>
    <property type="match status" value="1"/>
</dbReference>
<dbReference type="InterPro" id="IPR041562">
    <property type="entry name" value="MCM_lid"/>
</dbReference>
<keyword evidence="7" id="KW-0547">Nucleotide-binding</keyword>
<keyword evidence="6" id="KW-0479">Metal-binding</keyword>
<comment type="subcellular location">
    <subcellularLocation>
        <location evidence="1">Nucleus</location>
    </subcellularLocation>
</comment>
<dbReference type="InterPro" id="IPR031327">
    <property type="entry name" value="MCM"/>
</dbReference>
<dbReference type="GO" id="GO:0031261">
    <property type="term" value="C:DNA replication preinitiation complex"/>
    <property type="evidence" value="ECO:0007669"/>
    <property type="project" value="UniProtKB-ARBA"/>
</dbReference>
<dbReference type="GO" id="GO:0005656">
    <property type="term" value="C:nuclear pre-replicative complex"/>
    <property type="evidence" value="ECO:0007669"/>
    <property type="project" value="UniProtKB-ARBA"/>
</dbReference>
<dbReference type="InterPro" id="IPR033762">
    <property type="entry name" value="MCM_OB"/>
</dbReference>
<proteinExistence type="inferred from homology"/>
<dbReference type="InterPro" id="IPR012340">
    <property type="entry name" value="NA-bd_OB-fold"/>
</dbReference>
<feature type="compositionally biased region" description="Low complexity" evidence="19">
    <location>
        <begin position="21"/>
        <end position="41"/>
    </location>
</feature>
<dbReference type="AlphaFoldDB" id="A0AA38HF11"/>
<dbReference type="EMBL" id="JAKWFO010000004">
    <property type="protein sequence ID" value="KAI9637706.1"/>
    <property type="molecule type" value="Genomic_DNA"/>
</dbReference>
<dbReference type="GO" id="GO:0003682">
    <property type="term" value="F:chromatin binding"/>
    <property type="evidence" value="ECO:0007669"/>
    <property type="project" value="UniProtKB-ARBA"/>
</dbReference>
<dbReference type="Gene3D" id="2.20.28.10">
    <property type="match status" value="1"/>
</dbReference>
<evidence type="ECO:0000256" key="5">
    <source>
        <dbReference type="ARBA" id="ARBA00022705"/>
    </source>
</evidence>
<dbReference type="Pfam" id="PF17855">
    <property type="entry name" value="MCM_lid"/>
    <property type="match status" value="1"/>
</dbReference>
<dbReference type="SUPFAM" id="SSF50249">
    <property type="entry name" value="Nucleic acid-binding proteins"/>
    <property type="match status" value="1"/>
</dbReference>
<comment type="similarity">
    <text evidence="2">Belongs to the MCM family.</text>
</comment>
<feature type="region of interest" description="Disordered" evidence="19">
    <location>
        <begin position="131"/>
        <end position="154"/>
    </location>
</feature>
<name>A0AA38HF11_9TREE</name>
<dbReference type="FunFam" id="2.20.28.10:FF:000002">
    <property type="entry name" value="DNA helicase"/>
    <property type="match status" value="1"/>
</dbReference>
<evidence type="ECO:0000256" key="15">
    <source>
        <dbReference type="ARBA" id="ARBA00023306"/>
    </source>
</evidence>
<evidence type="ECO:0000313" key="22">
    <source>
        <dbReference type="Proteomes" id="UP001164286"/>
    </source>
</evidence>
<dbReference type="PANTHER" id="PTHR11630">
    <property type="entry name" value="DNA REPLICATION LICENSING FACTOR MCM FAMILY MEMBER"/>
    <property type="match status" value="1"/>
</dbReference>
<protein>
    <recommendedName>
        <fullName evidence="4">DNA replication licensing factor MCM2</fullName>
        <ecNumber evidence="3">3.6.4.12</ecNumber>
    </recommendedName>
    <alternativeName>
        <fullName evidence="17">DNA replication licensing factor mcm2</fullName>
    </alternativeName>
    <alternativeName>
        <fullName evidence="18">Minichromosome maintenance protein 2</fullName>
    </alternativeName>
</protein>
<dbReference type="Gene3D" id="3.40.50.300">
    <property type="entry name" value="P-loop containing nucleotide triphosphate hydrolases"/>
    <property type="match status" value="1"/>
</dbReference>
<dbReference type="InterPro" id="IPR008045">
    <property type="entry name" value="MCM2"/>
</dbReference>
<dbReference type="PROSITE" id="PS50051">
    <property type="entry name" value="MCM_2"/>
    <property type="match status" value="1"/>
</dbReference>
<dbReference type="GO" id="GO:0043138">
    <property type="term" value="F:3'-5' DNA helicase activity"/>
    <property type="evidence" value="ECO:0007669"/>
    <property type="project" value="TreeGrafter"/>
</dbReference>
<evidence type="ECO:0000256" key="6">
    <source>
        <dbReference type="ARBA" id="ARBA00022723"/>
    </source>
</evidence>
<accession>A0AA38HF11</accession>
<dbReference type="EC" id="3.6.4.12" evidence="3"/>
<feature type="compositionally biased region" description="Acidic residues" evidence="19">
    <location>
        <begin position="83"/>
        <end position="101"/>
    </location>
</feature>
<feature type="region of interest" description="Disordered" evidence="19">
    <location>
        <begin position="1"/>
        <end position="107"/>
    </location>
</feature>
<keyword evidence="11" id="KW-0862">Zinc</keyword>
<evidence type="ECO:0000256" key="8">
    <source>
        <dbReference type="ARBA" id="ARBA00022771"/>
    </source>
</evidence>
<evidence type="ECO:0000256" key="11">
    <source>
        <dbReference type="ARBA" id="ARBA00022833"/>
    </source>
</evidence>
<dbReference type="Pfam" id="PF00493">
    <property type="entry name" value="MCM"/>
    <property type="match status" value="1"/>
</dbReference>
<dbReference type="Gene3D" id="2.40.50.140">
    <property type="entry name" value="Nucleic acid-binding proteins"/>
    <property type="match status" value="1"/>
</dbReference>
<dbReference type="CDD" id="cd17753">
    <property type="entry name" value="MCM2"/>
    <property type="match status" value="1"/>
</dbReference>
<evidence type="ECO:0000256" key="19">
    <source>
        <dbReference type="SAM" id="MobiDB-lite"/>
    </source>
</evidence>
<keyword evidence="15" id="KW-0131">Cell cycle</keyword>
<evidence type="ECO:0000256" key="14">
    <source>
        <dbReference type="ARBA" id="ARBA00023242"/>
    </source>
</evidence>
<sequence>MPLPPSSQPRSKRRHSQSSEAPPAGSSPNGAGPSNARSPLGSSPPPSSPPETVRGFDDFGDEEDVGDDEEREMRERGRRRDQADDDGDDDGEDLFGDEMFGDYDSNAALDTYSQADINDDEDVGGLTVAQRRQAEEAMRRRDAGRPSGRARRRENMPAFLASDDAPETGGDGLLDGVNVRRRRRQYDERMEEDDVEEDQEMSLEHLGDVKAASIAEWVSIEAVRRAVQKHFRSFLMTYVDASGQSVYGQRIKHLGEINSESLEVSFLHLGTSRPILAYFLANSPQPMLALFDEVALEAILLYYPSYETIHSEIHVRITELPTSLSLRDLRQNNLNCLVRVTGVVTRRSGVFPQLKYVKFDCGKCGHTLGPFFQDTNKELRISFCSNCEGRGPFTVNSEQTVYRNYQKMTLQESPGSVPAGRLPRHREVILLWDLIDVAKPGEEIEVTGIYRNNFDASLNTKNGFPVFSTVLEANHITKKEDLFAAVRLTEEDEKIIRTMAKDDRITKRIIKSIAPSIYGHDDIKTALALSLFGGVAKDINRKHRIRGDINVLLLGDPGTAKSQFLKYVEKTANRAVFTTGQGASAVGLTASVRKDPMTREWTLEGGALVLADKGHCLIDEFDKMNDADRTSIHEAMEQQSISISKAGIVTSLQARCAIIAAANPIRGRYNPTIPFQQNVELTEPILSRFDVLCVVKDAVDPVQDEMLARFVVGSHLRSHPNFNPEEDEVSVSTTVDADIIPQDLLRKYIMYSKEHIRPKLHQLDQDKLARLYSDLRRESLATGSFPITVRHLESMIRMSEASAKMNLREYVRADDIDLAIQVTVGSFVGAQKISVKKTLERGFRKYVHQAKDNEELLAFLLGQLVKDKSQLYRHGRGVNPDSVQVRVSQLEARAKELEIYDVGPFIKGRLFRANGYKIVGEGADRAVEKVFNVPGAQDEL</sequence>
<dbReference type="RefSeq" id="XP_052947483.1">
    <property type="nucleotide sequence ID" value="XM_053086785.1"/>
</dbReference>
<dbReference type="FunFam" id="3.40.50.300:FF:000138">
    <property type="entry name" value="DNA helicase"/>
    <property type="match status" value="1"/>
</dbReference>
<feature type="compositionally biased region" description="Basic and acidic residues" evidence="19">
    <location>
        <begin position="132"/>
        <end position="144"/>
    </location>
</feature>
<dbReference type="FunFam" id="3.30.1640.10:FF:000003">
    <property type="entry name" value="DNA helicase"/>
    <property type="match status" value="1"/>
</dbReference>
<keyword evidence="22" id="KW-1185">Reference proteome</keyword>
<dbReference type="InterPro" id="IPR027925">
    <property type="entry name" value="MCM_N"/>
</dbReference>
<evidence type="ECO:0000256" key="1">
    <source>
        <dbReference type="ARBA" id="ARBA00004123"/>
    </source>
</evidence>
<evidence type="ECO:0000256" key="2">
    <source>
        <dbReference type="ARBA" id="ARBA00008010"/>
    </source>
</evidence>
<comment type="caution">
    <text evidence="21">The sequence shown here is derived from an EMBL/GenBank/DDBJ whole genome shotgun (WGS) entry which is preliminary data.</text>
</comment>
<dbReference type="PANTHER" id="PTHR11630:SF44">
    <property type="entry name" value="DNA REPLICATION LICENSING FACTOR MCM2"/>
    <property type="match status" value="1"/>
</dbReference>
<dbReference type="Pfam" id="PF23669">
    <property type="entry name" value="WHD_MCM2"/>
    <property type="match status" value="1"/>
</dbReference>
<dbReference type="Gene3D" id="3.30.1640.10">
    <property type="entry name" value="mini-chromosome maintenance (MCM) complex, chain A, domain 1"/>
    <property type="match status" value="1"/>
</dbReference>
<evidence type="ECO:0000259" key="20">
    <source>
        <dbReference type="PROSITE" id="PS50051"/>
    </source>
</evidence>
<dbReference type="InterPro" id="IPR027417">
    <property type="entry name" value="P-loop_NTPase"/>
</dbReference>
<evidence type="ECO:0000256" key="16">
    <source>
        <dbReference type="ARBA" id="ARBA00047995"/>
    </source>
</evidence>
<evidence type="ECO:0000256" key="10">
    <source>
        <dbReference type="ARBA" id="ARBA00022806"/>
    </source>
</evidence>
<evidence type="ECO:0000256" key="18">
    <source>
        <dbReference type="ARBA" id="ARBA00078186"/>
    </source>
</evidence>
<keyword evidence="9" id="KW-0378">Hydrolase</keyword>
<dbReference type="GO" id="GO:0043596">
    <property type="term" value="C:nuclear replication fork"/>
    <property type="evidence" value="ECO:0007669"/>
    <property type="project" value="UniProtKB-ARBA"/>
</dbReference>
<evidence type="ECO:0000256" key="17">
    <source>
        <dbReference type="ARBA" id="ARBA00074927"/>
    </source>
</evidence>
<dbReference type="Pfam" id="PF17207">
    <property type="entry name" value="MCM_OB"/>
    <property type="match status" value="1"/>
</dbReference>
<evidence type="ECO:0000256" key="7">
    <source>
        <dbReference type="ARBA" id="ARBA00022741"/>
    </source>
</evidence>
<evidence type="ECO:0000256" key="4">
    <source>
        <dbReference type="ARBA" id="ARBA00018925"/>
    </source>
</evidence>
<evidence type="ECO:0000256" key="3">
    <source>
        <dbReference type="ARBA" id="ARBA00012551"/>
    </source>
</evidence>
<dbReference type="GO" id="GO:0008270">
    <property type="term" value="F:zinc ion binding"/>
    <property type="evidence" value="ECO:0007669"/>
    <property type="project" value="UniProtKB-KW"/>
</dbReference>
<dbReference type="InterPro" id="IPR001208">
    <property type="entry name" value="MCM_dom"/>
</dbReference>